<dbReference type="InterPro" id="IPR029063">
    <property type="entry name" value="SAM-dependent_MTases_sf"/>
</dbReference>
<dbReference type="Gene3D" id="3.10.290.10">
    <property type="entry name" value="RNA-binding S4 domain"/>
    <property type="match status" value="1"/>
</dbReference>
<accession>A0A939EP47</accession>
<dbReference type="InterPro" id="IPR047048">
    <property type="entry name" value="TlyA"/>
</dbReference>
<evidence type="ECO:0000313" key="5">
    <source>
        <dbReference type="EMBL" id="MBO0345482.1"/>
    </source>
</evidence>
<dbReference type="GO" id="GO:0003723">
    <property type="term" value="F:RNA binding"/>
    <property type="evidence" value="ECO:0007669"/>
    <property type="project" value="UniProtKB-KW"/>
</dbReference>
<dbReference type="CDD" id="cd00165">
    <property type="entry name" value="S4"/>
    <property type="match status" value="1"/>
</dbReference>
<organism evidence="5 6">
    <name type="scientific">Roseibium limicola</name>
    <dbReference type="NCBI Taxonomy" id="2816037"/>
    <lineage>
        <taxon>Bacteria</taxon>
        <taxon>Pseudomonadati</taxon>
        <taxon>Pseudomonadota</taxon>
        <taxon>Alphaproteobacteria</taxon>
        <taxon>Hyphomicrobiales</taxon>
        <taxon>Stappiaceae</taxon>
        <taxon>Roseibium</taxon>
    </lineage>
</organism>
<dbReference type="SUPFAM" id="SSF55174">
    <property type="entry name" value="Alpha-L RNA-binding motif"/>
    <property type="match status" value="1"/>
</dbReference>
<dbReference type="Gene3D" id="3.40.50.150">
    <property type="entry name" value="Vaccinia Virus protein VP39"/>
    <property type="match status" value="1"/>
</dbReference>
<dbReference type="PANTHER" id="PTHR32319:SF0">
    <property type="entry name" value="BACTERIAL HEMOLYSIN-LIKE PROTEIN"/>
    <property type="match status" value="1"/>
</dbReference>
<evidence type="ECO:0000259" key="4">
    <source>
        <dbReference type="SMART" id="SM00363"/>
    </source>
</evidence>
<dbReference type="InterPro" id="IPR036986">
    <property type="entry name" value="S4_RNA-bd_sf"/>
</dbReference>
<dbReference type="InterPro" id="IPR002877">
    <property type="entry name" value="RNA_MeTrfase_FtsJ_dom"/>
</dbReference>
<dbReference type="PROSITE" id="PS50889">
    <property type="entry name" value="S4"/>
    <property type="match status" value="1"/>
</dbReference>
<protein>
    <submittedName>
        <fullName evidence="5">TlyA family RNA methyltransferase</fullName>
    </submittedName>
</protein>
<comment type="similarity">
    <text evidence="2">Belongs to the TlyA family.</text>
</comment>
<keyword evidence="5" id="KW-0808">Transferase</keyword>
<dbReference type="RefSeq" id="WP_206940079.1">
    <property type="nucleotide sequence ID" value="NZ_JAFLNF010000003.1"/>
</dbReference>
<dbReference type="SMART" id="SM00363">
    <property type="entry name" value="S4"/>
    <property type="match status" value="1"/>
</dbReference>
<dbReference type="InterPro" id="IPR004538">
    <property type="entry name" value="Hemolysin_A/TlyA"/>
</dbReference>
<dbReference type="EMBL" id="JAFLNF010000003">
    <property type="protein sequence ID" value="MBO0345482.1"/>
    <property type="molecule type" value="Genomic_DNA"/>
</dbReference>
<proteinExistence type="inferred from homology"/>
<dbReference type="GO" id="GO:0032259">
    <property type="term" value="P:methylation"/>
    <property type="evidence" value="ECO:0007669"/>
    <property type="project" value="UniProtKB-KW"/>
</dbReference>
<dbReference type="Proteomes" id="UP000664779">
    <property type="component" value="Unassembled WGS sequence"/>
</dbReference>
<gene>
    <name evidence="5" type="ORF">J0X15_09645</name>
</gene>
<dbReference type="AlphaFoldDB" id="A0A939EP47"/>
<evidence type="ECO:0000256" key="2">
    <source>
        <dbReference type="ARBA" id="ARBA00029460"/>
    </source>
</evidence>
<evidence type="ECO:0000256" key="3">
    <source>
        <dbReference type="PROSITE-ProRule" id="PRU00182"/>
    </source>
</evidence>
<keyword evidence="1 3" id="KW-0694">RNA-binding</keyword>
<feature type="domain" description="RNA-binding S4" evidence="4">
    <location>
        <begin position="5"/>
        <end position="63"/>
    </location>
</feature>
<evidence type="ECO:0000256" key="1">
    <source>
        <dbReference type="ARBA" id="ARBA00022884"/>
    </source>
</evidence>
<dbReference type="InterPro" id="IPR002942">
    <property type="entry name" value="S4_RNA-bd"/>
</dbReference>
<dbReference type="Pfam" id="PF01479">
    <property type="entry name" value="S4"/>
    <property type="match status" value="1"/>
</dbReference>
<dbReference type="GO" id="GO:0008168">
    <property type="term" value="F:methyltransferase activity"/>
    <property type="evidence" value="ECO:0007669"/>
    <property type="project" value="UniProtKB-KW"/>
</dbReference>
<evidence type="ECO:0000313" key="6">
    <source>
        <dbReference type="Proteomes" id="UP000664779"/>
    </source>
</evidence>
<reference evidence="5" key="1">
    <citation type="submission" date="2021-03" db="EMBL/GenBank/DDBJ databases">
        <title>Roseibium sp. CAU 1637 isolated from Incheon.</title>
        <authorList>
            <person name="Kim W."/>
        </authorList>
    </citation>
    <scope>NUCLEOTIDE SEQUENCE</scope>
    <source>
        <strain evidence="5">CAU 1637</strain>
    </source>
</reference>
<dbReference type="Pfam" id="PF01728">
    <property type="entry name" value="FtsJ"/>
    <property type="match status" value="1"/>
</dbReference>
<dbReference type="PIRSF" id="PIRSF005578">
    <property type="entry name" value="TlyA"/>
    <property type="match status" value="1"/>
</dbReference>
<dbReference type="CDD" id="cd02440">
    <property type="entry name" value="AdoMet_MTases"/>
    <property type="match status" value="1"/>
</dbReference>
<dbReference type="PANTHER" id="PTHR32319">
    <property type="entry name" value="BACTERIAL HEMOLYSIN-LIKE PROTEIN"/>
    <property type="match status" value="1"/>
</dbReference>
<name>A0A939EP47_9HYPH</name>
<dbReference type="SUPFAM" id="SSF53335">
    <property type="entry name" value="S-adenosyl-L-methionine-dependent methyltransferases"/>
    <property type="match status" value="1"/>
</dbReference>
<keyword evidence="6" id="KW-1185">Reference proteome</keyword>
<keyword evidence="5" id="KW-0489">Methyltransferase</keyword>
<comment type="caution">
    <text evidence="5">The sequence shown here is derived from an EMBL/GenBank/DDBJ whole genome shotgun (WGS) entry which is preliminary data.</text>
</comment>
<sequence>MSQKTRLDQYLVDAGQFPSRARARDAILRGTVSLNGSVCEKPAQKVAADALVSVSDPASAYVSRAALKLLAGLATFGVSPRDKICLDIGASTGGFTQVLLEQGASRVHAIDVGHDQLHASVNADPRVLRRDGLNARELTREDLQGDAPALLVSDVSFISLTLALPPALDLATPGAEGIFLVKPQFEAGRDNIGKGGLVAPDVAEETSLRLRQWLSTVSGWSAGELIPSPVKGGDGNGEWLLHGRKDA</sequence>